<organism evidence="1 2">
    <name type="scientific">Ensete ventricosum</name>
    <name type="common">Abyssinian banana</name>
    <name type="synonym">Musa ensete</name>
    <dbReference type="NCBI Taxonomy" id="4639"/>
    <lineage>
        <taxon>Eukaryota</taxon>
        <taxon>Viridiplantae</taxon>
        <taxon>Streptophyta</taxon>
        <taxon>Embryophyta</taxon>
        <taxon>Tracheophyta</taxon>
        <taxon>Spermatophyta</taxon>
        <taxon>Magnoliopsida</taxon>
        <taxon>Liliopsida</taxon>
        <taxon>Zingiberales</taxon>
        <taxon>Musaceae</taxon>
        <taxon>Ensete</taxon>
    </lineage>
</organism>
<evidence type="ECO:0000313" key="2">
    <source>
        <dbReference type="Proteomes" id="UP000287651"/>
    </source>
</evidence>
<dbReference type="AlphaFoldDB" id="A0A426Z0J6"/>
<reference evidence="1 2" key="1">
    <citation type="journal article" date="2014" name="Agronomy (Basel)">
        <title>A Draft Genome Sequence for Ensete ventricosum, the Drought-Tolerant Tree Against Hunger.</title>
        <authorList>
            <person name="Harrison J."/>
            <person name="Moore K.A."/>
            <person name="Paszkiewicz K."/>
            <person name="Jones T."/>
            <person name="Grant M."/>
            <person name="Ambacheew D."/>
            <person name="Muzemil S."/>
            <person name="Studholme D.J."/>
        </authorList>
    </citation>
    <scope>NUCLEOTIDE SEQUENCE [LARGE SCALE GENOMIC DNA]</scope>
</reference>
<comment type="caution">
    <text evidence="1">The sequence shown here is derived from an EMBL/GenBank/DDBJ whole genome shotgun (WGS) entry which is preliminary data.</text>
</comment>
<proteinExistence type="predicted"/>
<protein>
    <submittedName>
        <fullName evidence="1">Uncharacterized protein</fullName>
    </submittedName>
</protein>
<gene>
    <name evidence="1" type="ORF">B296_00022056</name>
</gene>
<accession>A0A426Z0J6</accession>
<name>A0A426Z0J6_ENSVE</name>
<evidence type="ECO:0000313" key="1">
    <source>
        <dbReference type="EMBL" id="RRT57507.1"/>
    </source>
</evidence>
<dbReference type="EMBL" id="AMZH03009126">
    <property type="protein sequence ID" value="RRT57507.1"/>
    <property type="molecule type" value="Genomic_DNA"/>
</dbReference>
<dbReference type="Proteomes" id="UP000287651">
    <property type="component" value="Unassembled WGS sequence"/>
</dbReference>
<sequence length="160" mass="17968">MTDRQQSRRGCPRCLLQAKHVSIGFAEGWEHVFLTCDKNPWMPVVSFDFSWLQSACLTVRLREFEIALEELLDYLAEWVMIQNSVWEIGYWSGGAPVGKKYPSSGRSLIPTRRLGRVGGVDLTCVRSTIRPLASPHTRIRPVARVGSVTSVGQLSEGMMT</sequence>